<dbReference type="InterPro" id="IPR003653">
    <property type="entry name" value="Peptidase_C48_C"/>
</dbReference>
<evidence type="ECO:0000256" key="1">
    <source>
        <dbReference type="ARBA" id="ARBA00005234"/>
    </source>
</evidence>
<dbReference type="OrthoDB" id="5065855at2759"/>
<feature type="domain" description="Ubiquitin-like protease family profile" evidence="6">
    <location>
        <begin position="12"/>
        <end position="213"/>
    </location>
</feature>
<dbReference type="GO" id="GO:0019784">
    <property type="term" value="F:deNEDDylase activity"/>
    <property type="evidence" value="ECO:0007669"/>
    <property type="project" value="InterPro"/>
</dbReference>
<dbReference type="PROSITE" id="PS50600">
    <property type="entry name" value="ULP_PROTEASE"/>
    <property type="match status" value="1"/>
</dbReference>
<dbReference type="OMA" id="GFYFEYL"/>
<keyword evidence="8" id="KW-1185">Reference proteome</keyword>
<dbReference type="Proteomes" id="UP000018144">
    <property type="component" value="Unassembled WGS sequence"/>
</dbReference>
<dbReference type="PANTHER" id="PTHR46468">
    <property type="entry name" value="SENTRIN-SPECIFIC PROTEASE 8"/>
    <property type="match status" value="1"/>
</dbReference>
<evidence type="ECO:0000256" key="3">
    <source>
        <dbReference type="ARBA" id="ARBA00022801"/>
    </source>
</evidence>
<dbReference type="AlphaFoldDB" id="U4LU87"/>
<evidence type="ECO:0000313" key="8">
    <source>
        <dbReference type="Proteomes" id="UP000018144"/>
    </source>
</evidence>
<comment type="similarity">
    <text evidence="1">Belongs to the peptidase C48 family.</text>
</comment>
<feature type="region of interest" description="Disordered" evidence="5">
    <location>
        <begin position="256"/>
        <end position="280"/>
    </location>
</feature>
<keyword evidence="2 7" id="KW-0645">Protease</keyword>
<dbReference type="Gene3D" id="3.40.395.10">
    <property type="entry name" value="Adenoviral Proteinase, Chain A"/>
    <property type="match status" value="1"/>
</dbReference>
<dbReference type="GO" id="GO:0000338">
    <property type="term" value="P:protein deneddylation"/>
    <property type="evidence" value="ECO:0007669"/>
    <property type="project" value="TreeGrafter"/>
</dbReference>
<evidence type="ECO:0000313" key="7">
    <source>
        <dbReference type="EMBL" id="CCX31446.1"/>
    </source>
</evidence>
<gene>
    <name evidence="7" type="ORF">PCON_10793</name>
</gene>
<sequence length="280" mass="31930">MSKQHKTEMLTNKTSSPDLQQMQPQETYLSYYDCTVTVEDMRSLKNDWLTDNIIGFWQEYLEHEHIARHKECSVVLMRPSMVLLMSSFRNQGPSLLAISTTQLTPPDVTHLIDGPLANLKNATHIFLPVNDNEDYTRPEGGTHWSLLIVGLKDRVAFHYDSLNSCNVQTAKVIHRVLERILQIEIAFTDLVDTPQQDNGFDCGVHVCWAMRYLLTRRLLVAEREKRVSMNLGGKHCRAGKIRKEIYGIAEQLRKMARDRSTSPGSKSSEPPRIGSEIGAH</sequence>
<evidence type="ECO:0000256" key="5">
    <source>
        <dbReference type="SAM" id="MobiDB-lite"/>
    </source>
</evidence>
<dbReference type="GO" id="GO:0008234">
    <property type="term" value="F:cysteine-type peptidase activity"/>
    <property type="evidence" value="ECO:0007669"/>
    <property type="project" value="UniProtKB-KW"/>
</dbReference>
<dbReference type="EMBL" id="HF935596">
    <property type="protein sequence ID" value="CCX31446.1"/>
    <property type="molecule type" value="Genomic_DNA"/>
</dbReference>
<evidence type="ECO:0000256" key="4">
    <source>
        <dbReference type="ARBA" id="ARBA00022807"/>
    </source>
</evidence>
<organism evidence="7 8">
    <name type="scientific">Pyronema omphalodes (strain CBS 100304)</name>
    <name type="common">Pyronema confluens</name>
    <dbReference type="NCBI Taxonomy" id="1076935"/>
    <lineage>
        <taxon>Eukaryota</taxon>
        <taxon>Fungi</taxon>
        <taxon>Dikarya</taxon>
        <taxon>Ascomycota</taxon>
        <taxon>Pezizomycotina</taxon>
        <taxon>Pezizomycetes</taxon>
        <taxon>Pezizales</taxon>
        <taxon>Pyronemataceae</taxon>
        <taxon>Pyronema</taxon>
    </lineage>
</organism>
<keyword evidence="4" id="KW-0788">Thiol protease</keyword>
<dbReference type="eggNOG" id="KOG3246">
    <property type="taxonomic scope" value="Eukaryota"/>
</dbReference>
<proteinExistence type="inferred from homology"/>
<evidence type="ECO:0000256" key="2">
    <source>
        <dbReference type="ARBA" id="ARBA00022670"/>
    </source>
</evidence>
<reference evidence="7 8" key="1">
    <citation type="journal article" date="2013" name="PLoS Genet.">
        <title>The genome and development-dependent transcriptomes of Pyronema confluens: a window into fungal evolution.</title>
        <authorList>
            <person name="Traeger S."/>
            <person name="Altegoer F."/>
            <person name="Freitag M."/>
            <person name="Gabaldon T."/>
            <person name="Kempken F."/>
            <person name="Kumar A."/>
            <person name="Marcet-Houben M."/>
            <person name="Poggeler S."/>
            <person name="Stajich J.E."/>
            <person name="Nowrousian M."/>
        </authorList>
    </citation>
    <scope>NUCLEOTIDE SEQUENCE [LARGE SCALE GENOMIC DNA]</scope>
    <source>
        <strain evidence="8">CBS 100304</strain>
        <tissue evidence="7">Vegetative mycelium</tissue>
    </source>
</reference>
<keyword evidence="3" id="KW-0378">Hydrolase</keyword>
<dbReference type="STRING" id="1076935.U4LU87"/>
<dbReference type="InterPro" id="IPR044613">
    <property type="entry name" value="Nep1/2-like"/>
</dbReference>
<dbReference type="SUPFAM" id="SSF54001">
    <property type="entry name" value="Cysteine proteinases"/>
    <property type="match status" value="1"/>
</dbReference>
<dbReference type="InterPro" id="IPR038765">
    <property type="entry name" value="Papain-like_cys_pep_sf"/>
</dbReference>
<dbReference type="Pfam" id="PF02902">
    <property type="entry name" value="Peptidase_C48"/>
    <property type="match status" value="1"/>
</dbReference>
<accession>U4LU87</accession>
<protein>
    <submittedName>
        <fullName evidence="7">Similar to NEDD8-specific protease 2 acc. no. O13612</fullName>
    </submittedName>
</protein>
<dbReference type="GO" id="GO:0006508">
    <property type="term" value="P:proteolysis"/>
    <property type="evidence" value="ECO:0007669"/>
    <property type="project" value="UniProtKB-KW"/>
</dbReference>
<dbReference type="PANTHER" id="PTHR46468:SF1">
    <property type="entry name" value="SENTRIN-SPECIFIC PROTEASE 8"/>
    <property type="match status" value="1"/>
</dbReference>
<evidence type="ECO:0000259" key="6">
    <source>
        <dbReference type="PROSITE" id="PS50600"/>
    </source>
</evidence>
<name>U4LU87_PYROM</name>